<protein>
    <submittedName>
        <fullName evidence="1">Uncharacterized protein</fullName>
    </submittedName>
</protein>
<evidence type="ECO:0000313" key="2">
    <source>
        <dbReference type="Proteomes" id="UP000829196"/>
    </source>
</evidence>
<dbReference type="Proteomes" id="UP000829196">
    <property type="component" value="Unassembled WGS sequence"/>
</dbReference>
<accession>A0A8T3AFJ2</accession>
<evidence type="ECO:0000313" key="1">
    <source>
        <dbReference type="EMBL" id="KAI0494930.1"/>
    </source>
</evidence>
<reference evidence="1" key="1">
    <citation type="journal article" date="2022" name="Front. Genet.">
        <title>Chromosome-Scale Assembly of the Dendrobium nobile Genome Provides Insights Into the Molecular Mechanism of the Biosynthesis of the Medicinal Active Ingredient of Dendrobium.</title>
        <authorList>
            <person name="Xu Q."/>
            <person name="Niu S.-C."/>
            <person name="Li K.-L."/>
            <person name="Zheng P.-J."/>
            <person name="Zhang X.-J."/>
            <person name="Jia Y."/>
            <person name="Liu Y."/>
            <person name="Niu Y.-X."/>
            <person name="Yu L.-H."/>
            <person name="Chen D.-F."/>
            <person name="Zhang G.-Q."/>
        </authorList>
    </citation>
    <scope>NUCLEOTIDE SEQUENCE</scope>
    <source>
        <tissue evidence="1">Leaf</tissue>
    </source>
</reference>
<dbReference type="EMBL" id="JAGYWB010000017">
    <property type="protein sequence ID" value="KAI0494930.1"/>
    <property type="molecule type" value="Genomic_DNA"/>
</dbReference>
<gene>
    <name evidence="1" type="ORF">KFK09_025076</name>
</gene>
<proteinExistence type="predicted"/>
<comment type="caution">
    <text evidence="1">The sequence shown here is derived from an EMBL/GenBank/DDBJ whole genome shotgun (WGS) entry which is preliminary data.</text>
</comment>
<organism evidence="1 2">
    <name type="scientific">Dendrobium nobile</name>
    <name type="common">Orchid</name>
    <dbReference type="NCBI Taxonomy" id="94219"/>
    <lineage>
        <taxon>Eukaryota</taxon>
        <taxon>Viridiplantae</taxon>
        <taxon>Streptophyta</taxon>
        <taxon>Embryophyta</taxon>
        <taxon>Tracheophyta</taxon>
        <taxon>Spermatophyta</taxon>
        <taxon>Magnoliopsida</taxon>
        <taxon>Liliopsida</taxon>
        <taxon>Asparagales</taxon>
        <taxon>Orchidaceae</taxon>
        <taxon>Epidendroideae</taxon>
        <taxon>Malaxideae</taxon>
        <taxon>Dendrobiinae</taxon>
        <taxon>Dendrobium</taxon>
    </lineage>
</organism>
<name>A0A8T3AFJ2_DENNO</name>
<dbReference type="AlphaFoldDB" id="A0A8T3AFJ2"/>
<sequence>MEGTKRGGVLILQLIAPPMPSPFYLNPFGIPHFVRRAFRAVPADLLRPGVAPKEMQNYDKRLKVLHKQQQFGPAGTEAS</sequence>
<keyword evidence="2" id="KW-1185">Reference proteome</keyword>